<feature type="compositionally biased region" description="Basic and acidic residues" evidence="1">
    <location>
        <begin position="11"/>
        <end position="24"/>
    </location>
</feature>
<dbReference type="Proteomes" id="UP000177625">
    <property type="component" value="Unassembled WGS sequence"/>
</dbReference>
<gene>
    <name evidence="2" type="ORF">RSE6_05761</name>
</gene>
<reference evidence="3" key="1">
    <citation type="submission" date="2016-03" db="EMBL/GenBank/DDBJ databases">
        <authorList>
            <person name="Guldener U."/>
        </authorList>
    </citation>
    <scope>NUCLEOTIDE SEQUENCE [LARGE SCALE GENOMIC DNA]</scope>
</reference>
<feature type="region of interest" description="Disordered" evidence="1">
    <location>
        <begin position="1"/>
        <end position="30"/>
    </location>
</feature>
<dbReference type="AlphaFoldDB" id="A0A1E1M8M4"/>
<organism evidence="2 3">
    <name type="scientific">Rhynchosporium secalis</name>
    <name type="common">Barley scald fungus</name>
    <dbReference type="NCBI Taxonomy" id="38038"/>
    <lineage>
        <taxon>Eukaryota</taxon>
        <taxon>Fungi</taxon>
        <taxon>Dikarya</taxon>
        <taxon>Ascomycota</taxon>
        <taxon>Pezizomycotina</taxon>
        <taxon>Leotiomycetes</taxon>
        <taxon>Helotiales</taxon>
        <taxon>Ploettnerulaceae</taxon>
        <taxon>Rhynchosporium</taxon>
    </lineage>
</organism>
<proteinExistence type="predicted"/>
<keyword evidence="3" id="KW-1185">Reference proteome</keyword>
<protein>
    <submittedName>
        <fullName evidence="2">Uncharacterized protein</fullName>
    </submittedName>
</protein>
<accession>A0A1E1M8M4</accession>
<evidence type="ECO:0000313" key="3">
    <source>
        <dbReference type="Proteomes" id="UP000177625"/>
    </source>
</evidence>
<evidence type="ECO:0000313" key="2">
    <source>
        <dbReference type="EMBL" id="CZT45450.1"/>
    </source>
</evidence>
<name>A0A1E1M8M4_RHYSE</name>
<dbReference type="EMBL" id="FJVC01000214">
    <property type="protein sequence ID" value="CZT45450.1"/>
    <property type="molecule type" value="Genomic_DNA"/>
</dbReference>
<evidence type="ECO:0000256" key="1">
    <source>
        <dbReference type="SAM" id="MobiDB-lite"/>
    </source>
</evidence>
<sequence length="119" mass="13291">MTSHLPTSYARDSKDPDMYSEEKGSTMINRPSARRNRPFVAAFAAVGLCYFLWKTVSDPQVFRFPCHGQTGPQVSMVDSVAAISDNAKDLGEKKLVPLEAHIMSKCPDARDCLRDMSHR</sequence>